<evidence type="ECO:0000313" key="2">
    <source>
        <dbReference type="Proteomes" id="UP000237347"/>
    </source>
</evidence>
<proteinExistence type="predicted"/>
<accession>A0AAW0LAP9</accession>
<organism evidence="1 2">
    <name type="scientific">Quercus suber</name>
    <name type="common">Cork oak</name>
    <dbReference type="NCBI Taxonomy" id="58331"/>
    <lineage>
        <taxon>Eukaryota</taxon>
        <taxon>Viridiplantae</taxon>
        <taxon>Streptophyta</taxon>
        <taxon>Embryophyta</taxon>
        <taxon>Tracheophyta</taxon>
        <taxon>Spermatophyta</taxon>
        <taxon>Magnoliopsida</taxon>
        <taxon>eudicotyledons</taxon>
        <taxon>Gunneridae</taxon>
        <taxon>Pentapetalae</taxon>
        <taxon>rosids</taxon>
        <taxon>fabids</taxon>
        <taxon>Fagales</taxon>
        <taxon>Fagaceae</taxon>
        <taxon>Quercus</taxon>
    </lineage>
</organism>
<evidence type="ECO:0000313" key="1">
    <source>
        <dbReference type="EMBL" id="KAK7848574.1"/>
    </source>
</evidence>
<reference evidence="1 2" key="1">
    <citation type="journal article" date="2018" name="Sci. Data">
        <title>The draft genome sequence of cork oak.</title>
        <authorList>
            <person name="Ramos A.M."/>
            <person name="Usie A."/>
            <person name="Barbosa P."/>
            <person name="Barros P.M."/>
            <person name="Capote T."/>
            <person name="Chaves I."/>
            <person name="Simoes F."/>
            <person name="Abreu I."/>
            <person name="Carrasquinho I."/>
            <person name="Faro C."/>
            <person name="Guimaraes J.B."/>
            <person name="Mendonca D."/>
            <person name="Nobrega F."/>
            <person name="Rodrigues L."/>
            <person name="Saibo N.J.M."/>
            <person name="Varela M.C."/>
            <person name="Egas C."/>
            <person name="Matos J."/>
            <person name="Miguel C.M."/>
            <person name="Oliveira M.M."/>
            <person name="Ricardo C.P."/>
            <person name="Goncalves S."/>
        </authorList>
    </citation>
    <scope>NUCLEOTIDE SEQUENCE [LARGE SCALE GENOMIC DNA]</scope>
    <source>
        <strain evidence="2">cv. HL8</strain>
    </source>
</reference>
<dbReference type="AlphaFoldDB" id="A0AAW0LAP9"/>
<keyword evidence="2" id="KW-1185">Reference proteome</keyword>
<comment type="caution">
    <text evidence="1">The sequence shown here is derived from an EMBL/GenBank/DDBJ whole genome shotgun (WGS) entry which is preliminary data.</text>
</comment>
<sequence length="109" mass="12519">MLILTNQNLCTLWDLGKQAMTTHVVPSSKIILRRRPNLTLLQTPLHLFNPSKTLTTYLPWDTVKSSDRFLGLWYNKKSDLPAQAEELRKEEDSVQGLCNTQNGVILSFY</sequence>
<dbReference type="Proteomes" id="UP000237347">
    <property type="component" value="Unassembled WGS sequence"/>
</dbReference>
<gene>
    <name evidence="1" type="ORF">CFP56_004680</name>
</gene>
<name>A0AAW0LAP9_QUESU</name>
<dbReference type="EMBL" id="PKMF04000125">
    <property type="protein sequence ID" value="KAK7848574.1"/>
    <property type="molecule type" value="Genomic_DNA"/>
</dbReference>
<protein>
    <submittedName>
        <fullName evidence="1">Uncharacterized protein</fullName>
    </submittedName>
</protein>